<evidence type="ECO:0000313" key="1">
    <source>
        <dbReference type="EMBL" id="KAH6946744.1"/>
    </source>
</evidence>
<sequence>MLRQNRSLHRLEIHWTPDDDYDSFKTHLSKGLSLNMSVFIVKQFFNEVLHVPSDFELLQPIRRNSMILAWVIDLILRDKLYPAGAAVVDMLNTCEAYRDLFRSAADFSPRTTEDRKCVARKAARTQLYTLLSVFRGHPDFCLKADGKTRLDNLLYSMRGQVLKAIESSQETSGAAAKVQVAKILAMDSLAVKVGAYTLLAFEVPRWTSPSLVQPGRERASALIKTRPASRDYLTQSPSLATQECARRDLRAYAPQTYTRLPARIGDLLARTVHARLVRAPAARRQLARRGVVWWHGRGNLVFGGVDILPYESSPPSWPSDSASLKEARASALAGTTGRSRIGVVRLNALLLPLLLSLMLEIVND</sequence>
<proteinExistence type="predicted"/>
<comment type="caution">
    <text evidence="1">The sequence shown here is derived from an EMBL/GenBank/DDBJ whole genome shotgun (WGS) entry which is preliminary data.</text>
</comment>
<gene>
    <name evidence="1" type="ORF">HPB50_014830</name>
</gene>
<name>A0ACB7TL51_HYAAI</name>
<protein>
    <submittedName>
        <fullName evidence="1">Uncharacterized protein</fullName>
    </submittedName>
</protein>
<evidence type="ECO:0000313" key="2">
    <source>
        <dbReference type="Proteomes" id="UP000821845"/>
    </source>
</evidence>
<organism evidence="1 2">
    <name type="scientific">Hyalomma asiaticum</name>
    <name type="common">Tick</name>
    <dbReference type="NCBI Taxonomy" id="266040"/>
    <lineage>
        <taxon>Eukaryota</taxon>
        <taxon>Metazoa</taxon>
        <taxon>Ecdysozoa</taxon>
        <taxon>Arthropoda</taxon>
        <taxon>Chelicerata</taxon>
        <taxon>Arachnida</taxon>
        <taxon>Acari</taxon>
        <taxon>Parasitiformes</taxon>
        <taxon>Ixodida</taxon>
        <taxon>Ixodoidea</taxon>
        <taxon>Ixodidae</taxon>
        <taxon>Hyalomminae</taxon>
        <taxon>Hyalomma</taxon>
    </lineage>
</organism>
<reference evidence="1" key="1">
    <citation type="submission" date="2020-05" db="EMBL/GenBank/DDBJ databases">
        <title>Large-scale comparative analyses of tick genomes elucidate their genetic diversity and vector capacities.</title>
        <authorList>
            <person name="Jia N."/>
            <person name="Wang J."/>
            <person name="Shi W."/>
            <person name="Du L."/>
            <person name="Sun Y."/>
            <person name="Zhan W."/>
            <person name="Jiang J."/>
            <person name="Wang Q."/>
            <person name="Zhang B."/>
            <person name="Ji P."/>
            <person name="Sakyi L.B."/>
            <person name="Cui X."/>
            <person name="Yuan T."/>
            <person name="Jiang B."/>
            <person name="Yang W."/>
            <person name="Lam T.T.-Y."/>
            <person name="Chang Q."/>
            <person name="Ding S."/>
            <person name="Wang X."/>
            <person name="Zhu J."/>
            <person name="Ruan X."/>
            <person name="Zhao L."/>
            <person name="Wei J."/>
            <person name="Que T."/>
            <person name="Du C."/>
            <person name="Cheng J."/>
            <person name="Dai P."/>
            <person name="Han X."/>
            <person name="Huang E."/>
            <person name="Gao Y."/>
            <person name="Liu J."/>
            <person name="Shao H."/>
            <person name="Ye R."/>
            <person name="Li L."/>
            <person name="Wei W."/>
            <person name="Wang X."/>
            <person name="Wang C."/>
            <person name="Yang T."/>
            <person name="Huo Q."/>
            <person name="Li W."/>
            <person name="Guo W."/>
            <person name="Chen H."/>
            <person name="Zhou L."/>
            <person name="Ni X."/>
            <person name="Tian J."/>
            <person name="Zhou Y."/>
            <person name="Sheng Y."/>
            <person name="Liu T."/>
            <person name="Pan Y."/>
            <person name="Xia L."/>
            <person name="Li J."/>
            <person name="Zhao F."/>
            <person name="Cao W."/>
        </authorList>
    </citation>
    <scope>NUCLEOTIDE SEQUENCE</scope>
    <source>
        <strain evidence="1">Hyas-2018</strain>
    </source>
</reference>
<keyword evidence="2" id="KW-1185">Reference proteome</keyword>
<dbReference type="Proteomes" id="UP000821845">
    <property type="component" value="Chromosome 1"/>
</dbReference>
<dbReference type="EMBL" id="CM023481">
    <property type="protein sequence ID" value="KAH6946744.1"/>
    <property type="molecule type" value="Genomic_DNA"/>
</dbReference>
<accession>A0ACB7TL51</accession>